<feature type="domain" description="Cytochrome c" evidence="21">
    <location>
        <begin position="204"/>
        <end position="285"/>
    </location>
</feature>
<dbReference type="InterPro" id="IPR009056">
    <property type="entry name" value="Cyt_c-like_dom"/>
</dbReference>
<dbReference type="Pfam" id="PF13442">
    <property type="entry name" value="Cytochrome_CBB3"/>
    <property type="match status" value="1"/>
</dbReference>
<dbReference type="SUPFAM" id="SSF46626">
    <property type="entry name" value="Cytochrome c"/>
    <property type="match status" value="2"/>
</dbReference>
<sequence>MANIERDDATGVDTTGHEWDGIKELNNPLPRWWLLVLYASIIYGLGYTVFYPAWPSLSGYTKGILGYNSHAEYYTDAAAAADAQKVYTDKIAAMSVDDISKDPQLLEFSLAGGQAVFNENCAQCHGVGGQGQKGYPVLADDNWLWGGTLAQIEQTVRHGIRSEDAETRQSQMPRFGADGILTPEQVKDVAEYVVALSGGDADAAGKERGAKVFAENCVACHGQNAEGNKELGAPSLTNNIWQFTGDRAAFAAQVTSPKHGVMPAWQGRLNDDRIKMVTVYVHSLGGGQ</sequence>
<comment type="similarity">
    <text evidence="3 19">Belongs to the CcoP / FixP family.</text>
</comment>
<dbReference type="PIRSF" id="PIRSF000006">
    <property type="entry name" value="Cbb3-Cox_fixP"/>
    <property type="match status" value="1"/>
</dbReference>
<keyword evidence="7 19" id="KW-0349">Heme</keyword>
<evidence type="ECO:0000256" key="9">
    <source>
        <dbReference type="ARBA" id="ARBA00022692"/>
    </source>
</evidence>
<comment type="pathway">
    <text evidence="2 19">Energy metabolism; oxidative phosphorylation.</text>
</comment>
<evidence type="ECO:0000256" key="11">
    <source>
        <dbReference type="ARBA" id="ARBA00022737"/>
    </source>
</evidence>
<reference evidence="22 23" key="1">
    <citation type="journal article" date="2013" name="Antonie Van Leeuwenhoek">
        <title>Dongia rigui sp. nov., isolated from freshwater of a large wetland in Korea.</title>
        <authorList>
            <person name="Baik K.S."/>
            <person name="Hwang Y.M."/>
            <person name="Choi J.S."/>
            <person name="Kwon J."/>
            <person name="Seong C.N."/>
        </authorList>
    </citation>
    <scope>NUCLEOTIDE SEQUENCE [LARGE SCALE GENOMIC DNA]</scope>
    <source>
        <strain evidence="22 23">04SU4-P</strain>
    </source>
</reference>
<dbReference type="PRINTS" id="PR00605">
    <property type="entry name" value="CYTCHROMECIC"/>
</dbReference>
<evidence type="ECO:0000313" key="23">
    <source>
        <dbReference type="Proteomes" id="UP001271769"/>
    </source>
</evidence>
<dbReference type="InterPro" id="IPR038414">
    <property type="entry name" value="CcoP_N_sf"/>
</dbReference>
<name>A0ABU5DVK8_9PROT</name>
<proteinExistence type="inferred from homology"/>
<protein>
    <recommendedName>
        <fullName evidence="19">Cbb3-type cytochrome c oxidase subunit</fullName>
    </recommendedName>
</protein>
<evidence type="ECO:0000259" key="21">
    <source>
        <dbReference type="PROSITE" id="PS51007"/>
    </source>
</evidence>
<gene>
    <name evidence="22" type="primary">ccoP</name>
    <name evidence="22" type="ORF">SMD31_03485</name>
</gene>
<evidence type="ECO:0000256" key="13">
    <source>
        <dbReference type="ARBA" id="ARBA00022982"/>
    </source>
</evidence>
<dbReference type="Gene3D" id="1.10.760.10">
    <property type="entry name" value="Cytochrome c-like domain"/>
    <property type="match status" value="2"/>
</dbReference>
<feature type="transmembrane region" description="Helical" evidence="20">
    <location>
        <begin position="32"/>
        <end position="54"/>
    </location>
</feature>
<comment type="function">
    <text evidence="19">C-type cytochrome. Part of the cbb3-type cytochrome c oxidase complex.</text>
</comment>
<dbReference type="PANTHER" id="PTHR33751">
    <property type="entry name" value="CBB3-TYPE CYTOCHROME C OXIDASE SUBUNIT FIXP"/>
    <property type="match status" value="1"/>
</dbReference>
<keyword evidence="16 19" id="KW-0408">Iron</keyword>
<feature type="domain" description="Cytochrome c" evidence="21">
    <location>
        <begin position="108"/>
        <end position="197"/>
    </location>
</feature>
<dbReference type="Pfam" id="PF00034">
    <property type="entry name" value="Cytochrom_C"/>
    <property type="match status" value="1"/>
</dbReference>
<evidence type="ECO:0000256" key="10">
    <source>
        <dbReference type="ARBA" id="ARBA00022723"/>
    </source>
</evidence>
<evidence type="ECO:0000256" key="12">
    <source>
        <dbReference type="ARBA" id="ARBA00022781"/>
    </source>
</evidence>
<dbReference type="PANTHER" id="PTHR33751:SF1">
    <property type="entry name" value="CBB3-TYPE CYTOCHROME C OXIDASE SUBUNIT FIXP"/>
    <property type="match status" value="1"/>
</dbReference>
<keyword evidence="11" id="KW-0677">Repeat</keyword>
<comment type="subunit">
    <text evidence="19">Component of the cbb3-type cytochrome c oxidase.</text>
</comment>
<dbReference type="PROSITE" id="PS51007">
    <property type="entry name" value="CYTC"/>
    <property type="match status" value="2"/>
</dbReference>
<evidence type="ECO:0000256" key="20">
    <source>
        <dbReference type="SAM" id="Phobius"/>
    </source>
</evidence>
<comment type="subcellular location">
    <subcellularLocation>
        <location evidence="1 19">Cell inner membrane</location>
    </subcellularLocation>
</comment>
<evidence type="ECO:0000256" key="18">
    <source>
        <dbReference type="ARBA" id="ARBA00023136"/>
    </source>
</evidence>
<evidence type="ECO:0000256" key="2">
    <source>
        <dbReference type="ARBA" id="ARBA00004673"/>
    </source>
</evidence>
<evidence type="ECO:0000256" key="16">
    <source>
        <dbReference type="ARBA" id="ARBA00023004"/>
    </source>
</evidence>
<keyword evidence="23" id="KW-1185">Reference proteome</keyword>
<evidence type="ECO:0000256" key="17">
    <source>
        <dbReference type="ARBA" id="ARBA00023065"/>
    </source>
</evidence>
<evidence type="ECO:0000313" key="22">
    <source>
        <dbReference type="EMBL" id="MDY0870964.1"/>
    </source>
</evidence>
<comment type="caution">
    <text evidence="22">The sequence shown here is derived from an EMBL/GenBank/DDBJ whole genome shotgun (WGS) entry which is preliminary data.</text>
</comment>
<evidence type="ECO:0000256" key="5">
    <source>
        <dbReference type="ARBA" id="ARBA00022475"/>
    </source>
</evidence>
<dbReference type="InterPro" id="IPR050597">
    <property type="entry name" value="Cytochrome_c_Oxidase_Subunit"/>
</dbReference>
<dbReference type="Pfam" id="PF14715">
    <property type="entry name" value="FixP_N"/>
    <property type="match status" value="1"/>
</dbReference>
<keyword evidence="15 19" id="KW-0560">Oxidoreductase</keyword>
<keyword evidence="14 20" id="KW-1133">Transmembrane helix</keyword>
<dbReference type="EMBL" id="JAXCLX010000001">
    <property type="protein sequence ID" value="MDY0870964.1"/>
    <property type="molecule type" value="Genomic_DNA"/>
</dbReference>
<keyword evidence="18 19" id="KW-0472">Membrane</keyword>
<organism evidence="22 23">
    <name type="scientific">Dongia rigui</name>
    <dbReference type="NCBI Taxonomy" id="940149"/>
    <lineage>
        <taxon>Bacteria</taxon>
        <taxon>Pseudomonadati</taxon>
        <taxon>Pseudomonadota</taxon>
        <taxon>Alphaproteobacteria</taxon>
        <taxon>Rhodospirillales</taxon>
        <taxon>Dongiaceae</taxon>
        <taxon>Dongia</taxon>
    </lineage>
</organism>
<dbReference type="Gene3D" id="6.10.280.130">
    <property type="match status" value="1"/>
</dbReference>
<dbReference type="InterPro" id="IPR032858">
    <property type="entry name" value="CcoP_N"/>
</dbReference>
<dbReference type="NCBIfam" id="TIGR00782">
    <property type="entry name" value="ccoP"/>
    <property type="match status" value="1"/>
</dbReference>
<evidence type="ECO:0000256" key="19">
    <source>
        <dbReference type="PIRNR" id="PIRNR000006"/>
    </source>
</evidence>
<dbReference type="InterPro" id="IPR008168">
    <property type="entry name" value="Cyt_C_IC"/>
</dbReference>
<dbReference type="Proteomes" id="UP001271769">
    <property type="component" value="Unassembled WGS sequence"/>
</dbReference>
<accession>A0ABU5DVK8</accession>
<dbReference type="InterPro" id="IPR004678">
    <property type="entry name" value="Cyt_c_oxidase_cbb3_su3"/>
</dbReference>
<dbReference type="RefSeq" id="WP_320499335.1">
    <property type="nucleotide sequence ID" value="NZ_JAXCLX010000001.1"/>
</dbReference>
<keyword evidence="9 20" id="KW-0812">Transmembrane</keyword>
<keyword evidence="5 19" id="KW-1003">Cell membrane</keyword>
<comment type="cofactor">
    <cofactor evidence="19">
        <name>heme c</name>
        <dbReference type="ChEBI" id="CHEBI:61717"/>
    </cofactor>
    <text evidence="19">Binds 2 heme C groups per subunit.</text>
</comment>
<keyword evidence="10 19" id="KW-0479">Metal-binding</keyword>
<keyword evidence="8 19" id="KW-0679">Respiratory chain</keyword>
<evidence type="ECO:0000256" key="1">
    <source>
        <dbReference type="ARBA" id="ARBA00004533"/>
    </source>
</evidence>
<keyword evidence="13 19" id="KW-0249">Electron transport</keyword>
<evidence type="ECO:0000256" key="15">
    <source>
        <dbReference type="ARBA" id="ARBA00023002"/>
    </source>
</evidence>
<evidence type="ECO:0000256" key="8">
    <source>
        <dbReference type="ARBA" id="ARBA00022660"/>
    </source>
</evidence>
<evidence type="ECO:0000256" key="7">
    <source>
        <dbReference type="ARBA" id="ARBA00022617"/>
    </source>
</evidence>
<evidence type="ECO:0000256" key="6">
    <source>
        <dbReference type="ARBA" id="ARBA00022519"/>
    </source>
</evidence>
<evidence type="ECO:0000256" key="14">
    <source>
        <dbReference type="ARBA" id="ARBA00022989"/>
    </source>
</evidence>
<dbReference type="InterPro" id="IPR036909">
    <property type="entry name" value="Cyt_c-like_dom_sf"/>
</dbReference>
<keyword evidence="17 19" id="KW-0406">Ion transport</keyword>
<evidence type="ECO:0000256" key="4">
    <source>
        <dbReference type="ARBA" id="ARBA00022448"/>
    </source>
</evidence>
<keyword evidence="4 19" id="KW-0813">Transport</keyword>
<keyword evidence="6 19" id="KW-0997">Cell inner membrane</keyword>
<evidence type="ECO:0000256" key="3">
    <source>
        <dbReference type="ARBA" id="ARBA00006113"/>
    </source>
</evidence>
<keyword evidence="12 19" id="KW-0375">Hydrogen ion transport</keyword>